<sequence length="761" mass="85144">MEVVTVAEEYTRISKQLGIKIYSGLVDALKKCPKEFDLSMYMYSHSFFECIIRLTERRCELEKLDLSGMQIPTDKLLVLFALLKDTSVKYLILRNVPLNATAGKALKALVIEHEGLHYVDTTKTNLPEELDYAVQLQVEINRMKFAELGAKSQKAVEPEAPKLCRWRLESWIDDVSTSGVPVIADNSDYCDRIMQRAIENRVIFTDDDFPPEKALKGSRIQWARVGSLVHSKKERELCCTGGRTLIPSAINDSINLCAALNIVQQVHYLRKSLCFWRLPEIGAFAFRFFVGKCAVEVVVDDRIPVIGKIPVGIHHPVDCGDYWGCLVEKAFAKLHGGYDNISGISFSYALSCLTGGVCFAIEASKLKERQGDTDMFKFIRNSMNAKRIIAFIAKPRKKEAALALKEMNIIPNMTYLLSNLNVYKGNNSYHSYVVKFSQPDDMTSKSTFCIPSLLVRDAPDLSGEWMSLEHVLTYFDKPCILLWPHGDPLAIRKYVVERPSPCFGGPDYVSTFANNSSFFLSNPDKFEKEIMLVLRSDKGDQSVANSQLQMHIFKGYRDSSGPVLRCDICSRNELLSTKKTKGGEVGLVISLRGNEDLQITTSASFNCFCILSATCCDSFELVPLPLPKCHTFASKWDIDSALRPSLTLVNNTEQICNSVTVAISQGISSDHLIGIGLQVKCVESVVLGDVQPIHTTEFRADPLVVFRLSISVHPGQIYNFVPLFRKLWGPVEFSMSVYSDVTLEVVSDDSIFGDKCSTDVL</sequence>
<dbReference type="InterPro" id="IPR038765">
    <property type="entry name" value="Papain-like_cys_pep_sf"/>
</dbReference>
<dbReference type="Pfam" id="PF00648">
    <property type="entry name" value="Peptidase_C2"/>
    <property type="match status" value="1"/>
</dbReference>
<dbReference type="PANTHER" id="PTHR10183">
    <property type="entry name" value="CALPAIN"/>
    <property type="match status" value="1"/>
</dbReference>
<evidence type="ECO:0000313" key="3">
    <source>
        <dbReference type="EMBL" id="CCC52225.1"/>
    </source>
</evidence>
<protein>
    <submittedName>
        <fullName evidence="3">Putative calpain-like cysteine peptidase</fullName>
        <ecNumber evidence="3">3.4.22.52</ecNumber>
    </submittedName>
</protein>
<dbReference type="InterPro" id="IPR022684">
    <property type="entry name" value="Calpain_cysteine_protease"/>
</dbReference>
<dbReference type="AlphaFoldDB" id="G0U463"/>
<dbReference type="InterPro" id="IPR032675">
    <property type="entry name" value="LRR_dom_sf"/>
</dbReference>
<gene>
    <name evidence="3" type="ORF">TVY486_1012680</name>
</gene>
<dbReference type="SMART" id="SM00230">
    <property type="entry name" value="CysPc"/>
    <property type="match status" value="1"/>
</dbReference>
<evidence type="ECO:0000256" key="1">
    <source>
        <dbReference type="PROSITE-ProRule" id="PRU00239"/>
    </source>
</evidence>
<dbReference type="Gene3D" id="3.80.10.10">
    <property type="entry name" value="Ribonuclease Inhibitor"/>
    <property type="match status" value="1"/>
</dbReference>
<dbReference type="PROSITE" id="PS50203">
    <property type="entry name" value="CALPAIN_CAT"/>
    <property type="match status" value="1"/>
</dbReference>
<dbReference type="EMBL" id="HE573026">
    <property type="protein sequence ID" value="CCC52225.1"/>
    <property type="molecule type" value="Genomic_DNA"/>
</dbReference>
<dbReference type="GO" id="GO:0006508">
    <property type="term" value="P:proteolysis"/>
    <property type="evidence" value="ECO:0007669"/>
    <property type="project" value="InterPro"/>
</dbReference>
<feature type="domain" description="Calpain catalytic" evidence="2">
    <location>
        <begin position="203"/>
        <end position="477"/>
    </location>
</feature>
<dbReference type="EC" id="3.4.22.52" evidence="3"/>
<evidence type="ECO:0000259" key="2">
    <source>
        <dbReference type="PROSITE" id="PS50203"/>
    </source>
</evidence>
<dbReference type="OMA" id="YLPRKHF"/>
<comment type="caution">
    <text evidence="1">Lacks conserved residue(s) required for the propagation of feature annotation.</text>
</comment>
<organism evidence="3">
    <name type="scientific">Trypanosoma vivax (strain Y486)</name>
    <dbReference type="NCBI Taxonomy" id="1055687"/>
    <lineage>
        <taxon>Eukaryota</taxon>
        <taxon>Discoba</taxon>
        <taxon>Euglenozoa</taxon>
        <taxon>Kinetoplastea</taxon>
        <taxon>Metakinetoplastina</taxon>
        <taxon>Trypanosomatida</taxon>
        <taxon>Trypanosomatidae</taxon>
        <taxon>Trypanosoma</taxon>
        <taxon>Duttonella</taxon>
    </lineage>
</organism>
<dbReference type="InterPro" id="IPR001300">
    <property type="entry name" value="Peptidase_C2_calpain_cat"/>
</dbReference>
<name>G0U463_TRYVY</name>
<dbReference type="PRINTS" id="PR00704">
    <property type="entry name" value="CALPAIN"/>
</dbReference>
<dbReference type="SUPFAM" id="SSF52047">
    <property type="entry name" value="RNI-like"/>
    <property type="match status" value="1"/>
</dbReference>
<dbReference type="GO" id="GO:0004198">
    <property type="term" value="F:calcium-dependent cysteine-type endopeptidase activity"/>
    <property type="evidence" value="ECO:0007669"/>
    <property type="project" value="UniProtKB-EC"/>
</dbReference>
<accession>G0U463</accession>
<dbReference type="SUPFAM" id="SSF54001">
    <property type="entry name" value="Cysteine proteinases"/>
    <property type="match status" value="1"/>
</dbReference>
<reference evidence="3" key="1">
    <citation type="journal article" date="2012" name="Proc. Natl. Acad. Sci. U.S.A.">
        <title>Antigenic diversity is generated by distinct evolutionary mechanisms in African trypanosome species.</title>
        <authorList>
            <person name="Jackson A.P."/>
            <person name="Berry A."/>
            <person name="Aslett M."/>
            <person name="Allison H.C."/>
            <person name="Burton P."/>
            <person name="Vavrova-Anderson J."/>
            <person name="Brown R."/>
            <person name="Browne H."/>
            <person name="Corton N."/>
            <person name="Hauser H."/>
            <person name="Gamble J."/>
            <person name="Gilderthorp R."/>
            <person name="Marcello L."/>
            <person name="McQuillan J."/>
            <person name="Otto T.D."/>
            <person name="Quail M.A."/>
            <person name="Sanders M.J."/>
            <person name="van Tonder A."/>
            <person name="Ginger M.L."/>
            <person name="Field M.C."/>
            <person name="Barry J.D."/>
            <person name="Hertz-Fowler C."/>
            <person name="Berriman M."/>
        </authorList>
    </citation>
    <scope>NUCLEOTIDE SEQUENCE</scope>
    <source>
        <strain evidence="3">Y486</strain>
    </source>
</reference>
<proteinExistence type="predicted"/>
<keyword evidence="3" id="KW-0378">Hydrolase</keyword>
<dbReference type="VEuPathDB" id="TriTrypDB:TvY486_1012680"/>
<dbReference type="MEROPS" id="C02.023"/>
<dbReference type="PANTHER" id="PTHR10183:SF423">
    <property type="entry name" value="LEUCINE-RICH REPEAT PROTEIN (LRRP)"/>
    <property type="match status" value="1"/>
</dbReference>